<organism evidence="1 2">
    <name type="scientific">Lactobacillus bombicola</name>
    <dbReference type="NCBI Taxonomy" id="1505723"/>
    <lineage>
        <taxon>Bacteria</taxon>
        <taxon>Bacillati</taxon>
        <taxon>Bacillota</taxon>
        <taxon>Bacilli</taxon>
        <taxon>Lactobacillales</taxon>
        <taxon>Lactobacillaceae</taxon>
        <taxon>Lactobacillus</taxon>
    </lineage>
</organism>
<accession>A0A1I1RL43</accession>
<sequence>MAKKKKKMLQQETQAKIAKYTAIAAWSAPVVELLRLIRSLVKAFLK</sequence>
<evidence type="ECO:0000313" key="2">
    <source>
        <dbReference type="Proteomes" id="UP000199599"/>
    </source>
</evidence>
<dbReference type="AlphaFoldDB" id="A0A1I1RL43"/>
<dbReference type="RefSeq" id="WP_090092120.1">
    <property type="nucleotide sequence ID" value="NZ_CBCRVU010000001.1"/>
</dbReference>
<reference evidence="2" key="1">
    <citation type="submission" date="2016-10" db="EMBL/GenBank/DDBJ databases">
        <authorList>
            <person name="Varghese N."/>
            <person name="Submissions S."/>
        </authorList>
    </citation>
    <scope>NUCLEOTIDE SEQUENCE [LARGE SCALE GENOMIC DNA]</scope>
    <source>
        <strain evidence="2">R-53102</strain>
    </source>
</reference>
<protein>
    <submittedName>
        <fullName evidence="1">Uncharacterized protein</fullName>
    </submittedName>
</protein>
<dbReference type="EMBL" id="FOMN01000001">
    <property type="protein sequence ID" value="SFD31110.1"/>
    <property type="molecule type" value="Genomic_DNA"/>
</dbReference>
<gene>
    <name evidence="1" type="ORF">SAMN04487792_0265</name>
</gene>
<dbReference type="Proteomes" id="UP000199599">
    <property type="component" value="Unassembled WGS sequence"/>
</dbReference>
<name>A0A1I1RL43_9LACO</name>
<evidence type="ECO:0000313" key="1">
    <source>
        <dbReference type="EMBL" id="SFD31110.1"/>
    </source>
</evidence>
<proteinExistence type="predicted"/>